<name>A0ACC2ZKH2_9PEZI</name>
<evidence type="ECO:0000313" key="2">
    <source>
        <dbReference type="Proteomes" id="UP001172680"/>
    </source>
</evidence>
<comment type="caution">
    <text evidence="1">The sequence shown here is derived from an EMBL/GenBank/DDBJ whole genome shotgun (WGS) entry which is preliminary data.</text>
</comment>
<protein>
    <submittedName>
        <fullName evidence="1">Uncharacterized protein</fullName>
    </submittedName>
</protein>
<gene>
    <name evidence="1" type="ORF">H2199_001840</name>
</gene>
<dbReference type="Proteomes" id="UP001172680">
    <property type="component" value="Unassembled WGS sequence"/>
</dbReference>
<evidence type="ECO:0000313" key="1">
    <source>
        <dbReference type="EMBL" id="KAJ9648063.1"/>
    </source>
</evidence>
<proteinExistence type="predicted"/>
<keyword evidence="2" id="KW-1185">Reference proteome</keyword>
<organism evidence="1 2">
    <name type="scientific">Coniosporium tulheliwenetii</name>
    <dbReference type="NCBI Taxonomy" id="3383036"/>
    <lineage>
        <taxon>Eukaryota</taxon>
        <taxon>Fungi</taxon>
        <taxon>Dikarya</taxon>
        <taxon>Ascomycota</taxon>
        <taxon>Pezizomycotina</taxon>
        <taxon>Dothideomycetes</taxon>
        <taxon>Dothideomycetes incertae sedis</taxon>
        <taxon>Coniosporium</taxon>
    </lineage>
</organism>
<accession>A0ACC2ZKH2</accession>
<dbReference type="EMBL" id="JAPDRP010000004">
    <property type="protein sequence ID" value="KAJ9648063.1"/>
    <property type="molecule type" value="Genomic_DNA"/>
</dbReference>
<reference evidence="1" key="1">
    <citation type="submission" date="2022-10" db="EMBL/GenBank/DDBJ databases">
        <title>Culturing micro-colonial fungi from biological soil crusts in the Mojave desert and describing Neophaeococcomyces mojavensis, and introducing the new genera and species Taxawa tesnikishii.</title>
        <authorList>
            <person name="Kurbessoian T."/>
            <person name="Stajich J.E."/>
        </authorList>
    </citation>
    <scope>NUCLEOTIDE SEQUENCE</scope>
    <source>
        <strain evidence="1">JES_115</strain>
    </source>
</reference>
<sequence length="274" mass="30018">MSFPQFQHNLPYLTSATRLQTLDICLPRPLTESSPERTFWVIYIHGGAWRDPAITSTSFQPTLNLILNSAPETLPRIAGFASLNYRLSPYPSHPTDPSRPDDAARNARHPDHLEDVTAALRWLSREYNVGSVGRGPAYEYLLVGHSCGATLAFQALRELAARRGDYSPRSGYGDLAPPAAVVGLCGIYDIPLLVETHSHPAYREFVEAAFGKEEREWAKASPVGGVGTLRDGDGEGGRCVVVLGHSVQDELVDRNQRDAMVETLRGRGLRGRGG</sequence>